<protein>
    <recommendedName>
        <fullName evidence="3">Hexosyltransferase</fullName>
    </recommendedName>
</protein>
<gene>
    <name evidence="2" type="ORF">ACAT0790_LOCUS12341</name>
</gene>
<dbReference type="AlphaFoldDB" id="A0A7S1LQG4"/>
<accession>A0A7S1LQG4</accession>
<organism evidence="2">
    <name type="scientific">Alexandrium catenella</name>
    <name type="common">Red tide dinoflagellate</name>
    <name type="synonym">Gonyaulax catenella</name>
    <dbReference type="NCBI Taxonomy" id="2925"/>
    <lineage>
        <taxon>Eukaryota</taxon>
        <taxon>Sar</taxon>
        <taxon>Alveolata</taxon>
        <taxon>Dinophyceae</taxon>
        <taxon>Gonyaulacales</taxon>
        <taxon>Pyrocystaceae</taxon>
        <taxon>Alexandrium</taxon>
    </lineage>
</organism>
<name>A0A7S1LQG4_ALECA</name>
<evidence type="ECO:0008006" key="3">
    <source>
        <dbReference type="Google" id="ProtNLM"/>
    </source>
</evidence>
<dbReference type="EMBL" id="HBGE01020486">
    <property type="protein sequence ID" value="CAD9110863.1"/>
    <property type="molecule type" value="Transcribed_RNA"/>
</dbReference>
<evidence type="ECO:0000256" key="1">
    <source>
        <dbReference type="SAM" id="MobiDB-lite"/>
    </source>
</evidence>
<feature type="region of interest" description="Disordered" evidence="1">
    <location>
        <begin position="1"/>
        <end position="26"/>
    </location>
</feature>
<proteinExistence type="predicted"/>
<sequence>MDAAPLAPESWTQEDSDSSEAGPSVQAPRAWRKRALLGASALGLLLGACLLFRGGSGTSPAGPGSLALRGTVELEADHSEADHGGCNGTKCHERAAAPDRVSLYCFSQMVSYGPEEALVKQQFARKCSIFSCDDFDVTCHEKRLLGKGDDGTEFYTLINPSDGKASMGNVAAGATTSSFLNVLIFQKAWDVLIKHGKVWKHDWTVKVDPDCVFFPVVLRRQLKPHTSPDTPATFVMNCREPLSWTQPGAGGYQPTLYGAMEVYSKRAMGAYKDSKQKCLDGLQWQGWGEDLYMHVCMDGILGAKRLIDYELVGDKRCAGNTPSQCGEANRAGYHDYKDVNSYFACYDQGAHTLALEASGQAIQWGQCGGEGKPDLACPAGWHCFHKQQYWWQCQPN</sequence>
<evidence type="ECO:0000313" key="2">
    <source>
        <dbReference type="EMBL" id="CAD9110863.1"/>
    </source>
</evidence>
<reference evidence="2" key="1">
    <citation type="submission" date="2021-01" db="EMBL/GenBank/DDBJ databases">
        <authorList>
            <person name="Corre E."/>
            <person name="Pelletier E."/>
            <person name="Niang G."/>
            <person name="Scheremetjew M."/>
            <person name="Finn R."/>
            <person name="Kale V."/>
            <person name="Holt S."/>
            <person name="Cochrane G."/>
            <person name="Meng A."/>
            <person name="Brown T."/>
            <person name="Cohen L."/>
        </authorList>
    </citation>
    <scope>NUCLEOTIDE SEQUENCE</scope>
    <source>
        <strain evidence="2">OF101</strain>
    </source>
</reference>